<sequence>MERRDHGLESLGALVARSTWRTRPPQVTMLSPMQGPQQASEERCAQCRGTGFVRREVPFGHPQFGKALPCVCTRKAQHQREAALLRELSRLDTLPRYRQATFEHFEASLPGVAEAYTAALAYAEQPAGWLVLLGSYGCGKTHLAVAIAQERLAAGERVVFLTVPDLLDHLRSAFAPNAPATYDELFARVREVELLVLDDLGAEHRTPWANEKLFQLLNHRYNAMLPTVITSNRMALEGIDHRIVSRLHDRELVRQILMDEAQDYRVCLSGRQALGEREHS</sequence>
<reference evidence="2 3" key="1">
    <citation type="submission" date="2018-06" db="EMBL/GenBank/DDBJ databases">
        <title>Genomic Encyclopedia of Archaeal and Bacterial Type Strains, Phase II (KMG-II): from individual species to whole genera.</title>
        <authorList>
            <person name="Goeker M."/>
        </authorList>
    </citation>
    <scope>NUCLEOTIDE SEQUENCE [LARGE SCALE GENOMIC DNA]</scope>
    <source>
        <strain evidence="2 3">ATCC BAA-1881</strain>
    </source>
</reference>
<name>A0A326TUV3_THEHA</name>
<gene>
    <name evidence="2" type="ORF">EI42_05896</name>
</gene>
<organism evidence="2 3">
    <name type="scientific">Thermosporothrix hazakensis</name>
    <dbReference type="NCBI Taxonomy" id="644383"/>
    <lineage>
        <taxon>Bacteria</taxon>
        <taxon>Bacillati</taxon>
        <taxon>Chloroflexota</taxon>
        <taxon>Ktedonobacteria</taxon>
        <taxon>Ktedonobacterales</taxon>
        <taxon>Thermosporotrichaceae</taxon>
        <taxon>Thermosporothrix</taxon>
    </lineage>
</organism>
<dbReference type="CDD" id="cd00009">
    <property type="entry name" value="AAA"/>
    <property type="match status" value="1"/>
</dbReference>
<dbReference type="PANTHER" id="PTHR30050:SF4">
    <property type="entry name" value="ATP-BINDING PROTEIN RV3427C IN INSERTION SEQUENCE-RELATED"/>
    <property type="match status" value="1"/>
</dbReference>
<evidence type="ECO:0000313" key="2">
    <source>
        <dbReference type="EMBL" id="PZW20750.1"/>
    </source>
</evidence>
<proteinExistence type="predicted"/>
<dbReference type="GO" id="GO:0006260">
    <property type="term" value="P:DNA replication"/>
    <property type="evidence" value="ECO:0007669"/>
    <property type="project" value="TreeGrafter"/>
</dbReference>
<protein>
    <submittedName>
        <fullName evidence="2">DNA replication protein DnaC</fullName>
    </submittedName>
</protein>
<dbReference type="AlphaFoldDB" id="A0A326TUV3"/>
<dbReference type="PANTHER" id="PTHR30050">
    <property type="entry name" value="CHROMOSOMAL REPLICATION INITIATOR PROTEIN DNAA"/>
    <property type="match status" value="1"/>
</dbReference>
<keyword evidence="3" id="KW-1185">Reference proteome</keyword>
<dbReference type="Pfam" id="PF01695">
    <property type="entry name" value="IstB_IS21"/>
    <property type="match status" value="1"/>
</dbReference>
<feature type="domain" description="AAA+ ATPase" evidence="1">
    <location>
        <begin position="126"/>
        <end position="257"/>
    </location>
</feature>
<dbReference type="InterPro" id="IPR027417">
    <property type="entry name" value="P-loop_NTPase"/>
</dbReference>
<evidence type="ECO:0000313" key="3">
    <source>
        <dbReference type="Proteomes" id="UP000248806"/>
    </source>
</evidence>
<dbReference type="SUPFAM" id="SSF52540">
    <property type="entry name" value="P-loop containing nucleoside triphosphate hydrolases"/>
    <property type="match status" value="1"/>
</dbReference>
<dbReference type="Gene3D" id="3.40.50.300">
    <property type="entry name" value="P-loop containing nucleotide triphosphate hydrolases"/>
    <property type="match status" value="1"/>
</dbReference>
<dbReference type="Proteomes" id="UP000248806">
    <property type="component" value="Unassembled WGS sequence"/>
</dbReference>
<dbReference type="SMART" id="SM00382">
    <property type="entry name" value="AAA"/>
    <property type="match status" value="1"/>
</dbReference>
<dbReference type="EMBL" id="QKUF01000041">
    <property type="protein sequence ID" value="PZW20750.1"/>
    <property type="molecule type" value="Genomic_DNA"/>
</dbReference>
<evidence type="ECO:0000259" key="1">
    <source>
        <dbReference type="SMART" id="SM00382"/>
    </source>
</evidence>
<dbReference type="RefSeq" id="WP_211326395.1">
    <property type="nucleotide sequence ID" value="NZ_BIFX01000001.1"/>
</dbReference>
<dbReference type="GO" id="GO:0005524">
    <property type="term" value="F:ATP binding"/>
    <property type="evidence" value="ECO:0007669"/>
    <property type="project" value="InterPro"/>
</dbReference>
<accession>A0A326TUV3</accession>
<comment type="caution">
    <text evidence="2">The sequence shown here is derived from an EMBL/GenBank/DDBJ whole genome shotgun (WGS) entry which is preliminary data.</text>
</comment>
<dbReference type="InterPro" id="IPR003593">
    <property type="entry name" value="AAA+_ATPase"/>
</dbReference>
<dbReference type="InterPro" id="IPR002611">
    <property type="entry name" value="IstB_ATP-bd"/>
</dbReference>